<organism evidence="1 2">
    <name type="scientific">Bacillus manliponensis</name>
    <dbReference type="NCBI Taxonomy" id="574376"/>
    <lineage>
        <taxon>Bacteria</taxon>
        <taxon>Bacillati</taxon>
        <taxon>Bacillota</taxon>
        <taxon>Bacilli</taxon>
        <taxon>Bacillales</taxon>
        <taxon>Bacillaceae</taxon>
        <taxon>Bacillus</taxon>
        <taxon>Bacillus cereus group</taxon>
    </lineage>
</organism>
<dbReference type="EMBL" id="JOTN01000030">
    <property type="protein sequence ID" value="KEK17383.1"/>
    <property type="molecule type" value="Genomic_DNA"/>
</dbReference>
<proteinExistence type="predicted"/>
<evidence type="ECO:0000313" key="2">
    <source>
        <dbReference type="Proteomes" id="UP000027822"/>
    </source>
</evidence>
<protein>
    <submittedName>
        <fullName evidence="1">Uncharacterized protein</fullName>
    </submittedName>
</protein>
<dbReference type="Proteomes" id="UP000027822">
    <property type="component" value="Unassembled WGS sequence"/>
</dbReference>
<evidence type="ECO:0000313" key="1">
    <source>
        <dbReference type="EMBL" id="KEK17383.1"/>
    </source>
</evidence>
<keyword evidence="2" id="KW-1185">Reference proteome</keyword>
<sequence>MKNELVEVKIGYGKGIGFVIPLLVDKNCTDEKIKTVAIKCFKEYMPTHEEVQSVETYLQDRQAYLLINRIREKRYSRAHVKVRGKVEMFECPDCGFEFNAVHQTDDEQGGYECPLCELDRVKKS</sequence>
<dbReference type="RefSeq" id="WP_034643378.1">
    <property type="nucleotide sequence ID" value="NZ_CBCSJC010000016.1"/>
</dbReference>
<comment type="caution">
    <text evidence="1">The sequence shown here is derived from an EMBL/GenBank/DDBJ whole genome shotgun (WGS) entry which is preliminary data.</text>
</comment>
<dbReference type="OrthoDB" id="2661271at2"/>
<dbReference type="AlphaFoldDB" id="A0A073K544"/>
<accession>A0A073K544</accession>
<name>A0A073K544_9BACI</name>
<gene>
    <name evidence="1" type="ORF">BAMA_15255</name>
</gene>
<reference evidence="1 2" key="1">
    <citation type="submission" date="2014-06" db="EMBL/GenBank/DDBJ databases">
        <title>Draft genome sequence of Bacillus manliponensis JCM 15802 (MCCC 1A00708).</title>
        <authorList>
            <person name="Lai Q."/>
            <person name="Liu Y."/>
            <person name="Shao Z."/>
        </authorList>
    </citation>
    <scope>NUCLEOTIDE SEQUENCE [LARGE SCALE GENOMIC DNA]</scope>
    <source>
        <strain evidence="1 2">JCM 15802</strain>
    </source>
</reference>